<keyword evidence="7" id="KW-1185">Reference proteome</keyword>
<evidence type="ECO:0000256" key="1">
    <source>
        <dbReference type="ARBA" id="ARBA00022833"/>
    </source>
</evidence>
<protein>
    <recommendedName>
        <fullName evidence="8">Transcription factor domain-containing protein</fullName>
    </recommendedName>
</protein>
<dbReference type="PANTHER" id="PTHR47171">
    <property type="entry name" value="FARA-RELATED"/>
    <property type="match status" value="1"/>
</dbReference>
<dbReference type="GO" id="GO:0003677">
    <property type="term" value="F:DNA binding"/>
    <property type="evidence" value="ECO:0007669"/>
    <property type="project" value="UniProtKB-KW"/>
</dbReference>
<dbReference type="AlphaFoldDB" id="A0A5N6ZYU8"/>
<dbReference type="RefSeq" id="XP_031925534.1">
    <property type="nucleotide sequence ID" value="XM_032072920.1"/>
</dbReference>
<dbReference type="GeneID" id="43657366"/>
<organism evidence="6 7">
    <name type="scientific">Aspergillus caelatus</name>
    <dbReference type="NCBI Taxonomy" id="61420"/>
    <lineage>
        <taxon>Eukaryota</taxon>
        <taxon>Fungi</taxon>
        <taxon>Dikarya</taxon>
        <taxon>Ascomycota</taxon>
        <taxon>Pezizomycotina</taxon>
        <taxon>Eurotiomycetes</taxon>
        <taxon>Eurotiomycetidae</taxon>
        <taxon>Eurotiales</taxon>
        <taxon>Aspergillaceae</taxon>
        <taxon>Aspergillus</taxon>
        <taxon>Aspergillus subgen. Circumdati</taxon>
    </lineage>
</organism>
<gene>
    <name evidence="6" type="ORF">BDV27DRAFT_159734</name>
</gene>
<keyword evidence="1" id="KW-0862">Zinc</keyword>
<evidence type="ECO:0000256" key="2">
    <source>
        <dbReference type="ARBA" id="ARBA00023015"/>
    </source>
</evidence>
<name>A0A5N6ZYU8_9EURO</name>
<dbReference type="EMBL" id="ML737703">
    <property type="protein sequence ID" value="KAE8362453.1"/>
    <property type="molecule type" value="Genomic_DNA"/>
</dbReference>
<accession>A0A5N6ZYU8</accession>
<dbReference type="InterPro" id="IPR052073">
    <property type="entry name" value="Amide_Lactam_Regulators"/>
</dbReference>
<keyword evidence="2" id="KW-0805">Transcription regulation</keyword>
<evidence type="ECO:0008006" key="8">
    <source>
        <dbReference type="Google" id="ProtNLM"/>
    </source>
</evidence>
<evidence type="ECO:0000256" key="5">
    <source>
        <dbReference type="SAM" id="MobiDB-lite"/>
    </source>
</evidence>
<keyword evidence="3" id="KW-0238">DNA-binding</keyword>
<sequence>MRTKPAHTTTTTAAPSEIARKAPKSKPYPSPPALVTSFPIVSPIAVTMAAERFWIVTSKLPADPWNERGTLDVMKIDAAAKVRPGPNVTRAILGMERAYWFYPGREPMKSEHLHAKLTNWKAELVPTLTWDPEVLDSSNPFSMSLSVQYNHHLILIYLGHMRGENTCNLDEQEIEEIVDGAAHHIPTVVCALATKYALLTVPHELYHGIFLAQAAFYERMRSPNKVMARLGRSALNSCQVVLQAISEFWDSGTFYHAAESGGLGIAEASGVSGTMNSANEAGVFNALLGEDRWQGNPMLESLFDLPPELFLPE</sequence>
<evidence type="ECO:0000256" key="4">
    <source>
        <dbReference type="ARBA" id="ARBA00023163"/>
    </source>
</evidence>
<dbReference type="Proteomes" id="UP000326268">
    <property type="component" value="Unassembled WGS sequence"/>
</dbReference>
<dbReference type="PANTHER" id="PTHR47171:SF3">
    <property type="entry name" value="FARA-RELATED"/>
    <property type="match status" value="1"/>
</dbReference>
<keyword evidence="4" id="KW-0804">Transcription</keyword>
<evidence type="ECO:0000256" key="3">
    <source>
        <dbReference type="ARBA" id="ARBA00023125"/>
    </source>
</evidence>
<dbReference type="CDD" id="cd12148">
    <property type="entry name" value="fungal_TF_MHR"/>
    <property type="match status" value="1"/>
</dbReference>
<dbReference type="OrthoDB" id="5121955at2759"/>
<evidence type="ECO:0000313" key="6">
    <source>
        <dbReference type="EMBL" id="KAE8362453.1"/>
    </source>
</evidence>
<evidence type="ECO:0000313" key="7">
    <source>
        <dbReference type="Proteomes" id="UP000326268"/>
    </source>
</evidence>
<feature type="region of interest" description="Disordered" evidence="5">
    <location>
        <begin position="1"/>
        <end position="27"/>
    </location>
</feature>
<reference evidence="6 7" key="1">
    <citation type="submission" date="2019-04" db="EMBL/GenBank/DDBJ databases">
        <title>Friends and foes A comparative genomics studyof 23 Aspergillus species from section Flavi.</title>
        <authorList>
            <consortium name="DOE Joint Genome Institute"/>
            <person name="Kjaerbolling I."/>
            <person name="Vesth T."/>
            <person name="Frisvad J.C."/>
            <person name="Nybo J.L."/>
            <person name="Theobald S."/>
            <person name="Kildgaard S."/>
            <person name="Isbrandt T."/>
            <person name="Kuo A."/>
            <person name="Sato A."/>
            <person name="Lyhne E.K."/>
            <person name="Kogle M.E."/>
            <person name="Wiebenga A."/>
            <person name="Kun R.S."/>
            <person name="Lubbers R.J."/>
            <person name="Makela M.R."/>
            <person name="Barry K."/>
            <person name="Chovatia M."/>
            <person name="Clum A."/>
            <person name="Daum C."/>
            <person name="Haridas S."/>
            <person name="He G."/>
            <person name="LaButti K."/>
            <person name="Lipzen A."/>
            <person name="Mondo S."/>
            <person name="Riley R."/>
            <person name="Salamov A."/>
            <person name="Simmons B.A."/>
            <person name="Magnuson J.K."/>
            <person name="Henrissat B."/>
            <person name="Mortensen U.H."/>
            <person name="Larsen T.O."/>
            <person name="Devries R.P."/>
            <person name="Grigoriev I.V."/>
            <person name="Machida M."/>
            <person name="Baker S.E."/>
            <person name="Andersen M.R."/>
        </authorList>
    </citation>
    <scope>NUCLEOTIDE SEQUENCE [LARGE SCALE GENOMIC DNA]</scope>
    <source>
        <strain evidence="6 7">CBS 763.97</strain>
    </source>
</reference>
<proteinExistence type="predicted"/>